<reference evidence="3" key="1">
    <citation type="submission" date="2023-05" db="EMBL/GenBank/DDBJ databases">
        <authorList>
            <person name="Zhang X."/>
        </authorList>
    </citation>
    <scope>NUCLEOTIDE SEQUENCE</scope>
    <source>
        <strain evidence="3">YF14B1</strain>
    </source>
</reference>
<dbReference type="Gene3D" id="3.40.50.720">
    <property type="entry name" value="NAD(P)-binding Rossmann-like Domain"/>
    <property type="match status" value="1"/>
</dbReference>
<organism evidence="3 4">
    <name type="scientific">Xanthocytophaga flava</name>
    <dbReference type="NCBI Taxonomy" id="3048013"/>
    <lineage>
        <taxon>Bacteria</taxon>
        <taxon>Pseudomonadati</taxon>
        <taxon>Bacteroidota</taxon>
        <taxon>Cytophagia</taxon>
        <taxon>Cytophagales</taxon>
        <taxon>Rhodocytophagaceae</taxon>
        <taxon>Xanthocytophaga</taxon>
    </lineage>
</organism>
<evidence type="ECO:0000259" key="2">
    <source>
        <dbReference type="Pfam" id="PF03807"/>
    </source>
</evidence>
<dbReference type="InterPro" id="IPR051267">
    <property type="entry name" value="STEAP_metalloreductase"/>
</dbReference>
<accession>A0AAE3QPN9</accession>
<dbReference type="AlphaFoldDB" id="A0AAE3QPN9"/>
<dbReference type="InterPro" id="IPR036291">
    <property type="entry name" value="NAD(P)-bd_dom_sf"/>
</dbReference>
<keyword evidence="1" id="KW-0560">Oxidoreductase</keyword>
<evidence type="ECO:0000256" key="1">
    <source>
        <dbReference type="ARBA" id="ARBA00023002"/>
    </source>
</evidence>
<evidence type="ECO:0000313" key="3">
    <source>
        <dbReference type="EMBL" id="MDJ1482985.1"/>
    </source>
</evidence>
<dbReference type="PANTHER" id="PTHR14239">
    <property type="entry name" value="DUDULIN-RELATED"/>
    <property type="match status" value="1"/>
</dbReference>
<dbReference type="Proteomes" id="UP001241110">
    <property type="component" value="Unassembled WGS sequence"/>
</dbReference>
<name>A0AAE3QPN9_9BACT</name>
<sequence>MKKIGILGTGIVGQTIGAKLLELGYMVMLGSRTSDNEKSGEWVAKYGPNALQGTFNDTVAFGEMLFNCTKGEASLDILKSCDKKHLSGKILIDVSNPLDFSKGMPPILIPELCNTHSLGEAIQELLPDTKIVKTLNIVTCSVMVNAQECGGDASMLVVGNDPEAKSQVSKLLHQFGWNDIMDLGNIRHARSTEMMLPVWLSIYLTTQNAAIAFKIIR</sequence>
<comment type="caution">
    <text evidence="3">The sequence shown here is derived from an EMBL/GenBank/DDBJ whole genome shotgun (WGS) entry which is preliminary data.</text>
</comment>
<feature type="domain" description="Pyrroline-5-carboxylate reductase catalytic N-terminal" evidence="2">
    <location>
        <begin position="3"/>
        <end position="97"/>
    </location>
</feature>
<dbReference type="RefSeq" id="WP_313982429.1">
    <property type="nucleotide sequence ID" value="NZ_JASJOS010000009.1"/>
</dbReference>
<dbReference type="Pfam" id="PF03807">
    <property type="entry name" value="F420_oxidored"/>
    <property type="match status" value="1"/>
</dbReference>
<dbReference type="InterPro" id="IPR028939">
    <property type="entry name" value="P5C_Rdtase_cat_N"/>
</dbReference>
<dbReference type="GO" id="GO:0016491">
    <property type="term" value="F:oxidoreductase activity"/>
    <property type="evidence" value="ECO:0007669"/>
    <property type="project" value="UniProtKB-KW"/>
</dbReference>
<dbReference type="EMBL" id="JASJOS010000009">
    <property type="protein sequence ID" value="MDJ1482985.1"/>
    <property type="molecule type" value="Genomic_DNA"/>
</dbReference>
<dbReference type="SUPFAM" id="SSF51735">
    <property type="entry name" value="NAD(P)-binding Rossmann-fold domains"/>
    <property type="match status" value="1"/>
</dbReference>
<proteinExistence type="predicted"/>
<protein>
    <submittedName>
        <fullName evidence="3">NAD(P)-binding domain-containing protein</fullName>
    </submittedName>
</protein>
<gene>
    <name evidence="3" type="ORF">QNI16_20955</name>
</gene>
<evidence type="ECO:0000313" key="4">
    <source>
        <dbReference type="Proteomes" id="UP001241110"/>
    </source>
</evidence>